<dbReference type="AlphaFoldDB" id="A0A8T0XM27"/>
<protein>
    <submittedName>
        <fullName evidence="1">Uncharacterized protein</fullName>
    </submittedName>
</protein>
<comment type="caution">
    <text evidence="1">The sequence shown here is derived from an EMBL/GenBank/DDBJ whole genome shotgun (WGS) entry which is preliminary data.</text>
</comment>
<dbReference type="Proteomes" id="UP000823388">
    <property type="component" value="Chromosome 1K"/>
</dbReference>
<sequence>MSVQSIYMDDGVTETNDFKTLWQCLESEIEHYEDILKAKLVSLLLHLFNYPLATAVSLLCNCLTITCNCRQFTCNWPTIHLQLLPAYFAIGQLFFHIHISPTHCK</sequence>
<reference evidence="1 2" key="1">
    <citation type="submission" date="2020-05" db="EMBL/GenBank/DDBJ databases">
        <title>WGS assembly of Panicum virgatum.</title>
        <authorList>
            <person name="Lovell J.T."/>
            <person name="Jenkins J."/>
            <person name="Shu S."/>
            <person name="Juenger T.E."/>
            <person name="Schmutz J."/>
        </authorList>
    </citation>
    <scope>NUCLEOTIDE SEQUENCE [LARGE SCALE GENOMIC DNA]</scope>
    <source>
        <strain evidence="2">cv. AP13</strain>
    </source>
</reference>
<gene>
    <name evidence="1" type="ORF">PVAP13_1KG249205</name>
</gene>
<proteinExistence type="predicted"/>
<keyword evidence="2" id="KW-1185">Reference proteome</keyword>
<accession>A0A8T0XM27</accession>
<name>A0A8T0XM27_PANVG</name>
<evidence type="ECO:0000313" key="1">
    <source>
        <dbReference type="EMBL" id="KAG2658304.1"/>
    </source>
</evidence>
<evidence type="ECO:0000313" key="2">
    <source>
        <dbReference type="Proteomes" id="UP000823388"/>
    </source>
</evidence>
<dbReference type="EMBL" id="CM029037">
    <property type="protein sequence ID" value="KAG2658304.1"/>
    <property type="molecule type" value="Genomic_DNA"/>
</dbReference>
<organism evidence="1 2">
    <name type="scientific">Panicum virgatum</name>
    <name type="common">Blackwell switchgrass</name>
    <dbReference type="NCBI Taxonomy" id="38727"/>
    <lineage>
        <taxon>Eukaryota</taxon>
        <taxon>Viridiplantae</taxon>
        <taxon>Streptophyta</taxon>
        <taxon>Embryophyta</taxon>
        <taxon>Tracheophyta</taxon>
        <taxon>Spermatophyta</taxon>
        <taxon>Magnoliopsida</taxon>
        <taxon>Liliopsida</taxon>
        <taxon>Poales</taxon>
        <taxon>Poaceae</taxon>
        <taxon>PACMAD clade</taxon>
        <taxon>Panicoideae</taxon>
        <taxon>Panicodae</taxon>
        <taxon>Paniceae</taxon>
        <taxon>Panicinae</taxon>
        <taxon>Panicum</taxon>
        <taxon>Panicum sect. Hiantes</taxon>
    </lineage>
</organism>